<dbReference type="OrthoDB" id="2110692at2"/>
<feature type="domain" description="Transposase IS204/IS1001/IS1096/IS1165 DDE" evidence="1">
    <location>
        <begin position="156"/>
        <end position="387"/>
    </location>
</feature>
<reference evidence="2 3" key="1">
    <citation type="submission" date="2018-11" db="EMBL/GenBank/DDBJ databases">
        <title>Flavobacterium sp. nov., YIM 102796 draft genome.</title>
        <authorList>
            <person name="Li G."/>
            <person name="Jiang Y."/>
        </authorList>
    </citation>
    <scope>NUCLEOTIDE SEQUENCE [LARGE SCALE GENOMIC DNA]</scope>
    <source>
        <strain evidence="2 3">YIM 102796</strain>
    </source>
</reference>
<dbReference type="Pfam" id="PF01610">
    <property type="entry name" value="DDE_Tnp_ISL3"/>
    <property type="match status" value="1"/>
</dbReference>
<dbReference type="Proteomes" id="UP000268372">
    <property type="component" value="Unassembled WGS sequence"/>
</dbReference>
<dbReference type="PANTHER" id="PTHR33498">
    <property type="entry name" value="TRANSPOSASE FOR INSERTION SEQUENCE ELEMENT IS1557"/>
    <property type="match status" value="1"/>
</dbReference>
<dbReference type="NCBIfam" id="NF033550">
    <property type="entry name" value="transpos_ISL3"/>
    <property type="match status" value="1"/>
</dbReference>
<evidence type="ECO:0000313" key="3">
    <source>
        <dbReference type="Proteomes" id="UP000268372"/>
    </source>
</evidence>
<proteinExistence type="predicted"/>
<organism evidence="2 3">
    <name type="scientific">Paenimyroides viscosum</name>
    <dbReference type="NCBI Taxonomy" id="2488729"/>
    <lineage>
        <taxon>Bacteria</taxon>
        <taxon>Pseudomonadati</taxon>
        <taxon>Bacteroidota</taxon>
        <taxon>Flavobacteriia</taxon>
        <taxon>Flavobacteriales</taxon>
        <taxon>Flavobacteriaceae</taxon>
        <taxon>Paenimyroides</taxon>
    </lineage>
</organism>
<dbReference type="RefSeq" id="WP_124898917.1">
    <property type="nucleotide sequence ID" value="NZ_RQTJ01000008.1"/>
</dbReference>
<dbReference type="InterPro" id="IPR047951">
    <property type="entry name" value="Transpos_ISL3"/>
</dbReference>
<evidence type="ECO:0000259" key="1">
    <source>
        <dbReference type="Pfam" id="PF01610"/>
    </source>
</evidence>
<dbReference type="InterPro" id="IPR002560">
    <property type="entry name" value="Transposase_DDE"/>
</dbReference>
<gene>
    <name evidence="2" type="ORF">EG242_05605</name>
</gene>
<dbReference type="EMBL" id="RQTJ01000008">
    <property type="protein sequence ID" value="RRA95594.1"/>
    <property type="molecule type" value="Genomic_DNA"/>
</dbReference>
<dbReference type="AlphaFoldDB" id="A0A3P1B3M5"/>
<comment type="caution">
    <text evidence="2">The sequence shown here is derived from an EMBL/GenBank/DDBJ whole genome shotgun (WGS) entry which is preliminary data.</text>
</comment>
<name>A0A3P1B3M5_9FLAO</name>
<evidence type="ECO:0000313" key="2">
    <source>
        <dbReference type="EMBL" id="RRA95594.1"/>
    </source>
</evidence>
<dbReference type="PANTHER" id="PTHR33498:SF1">
    <property type="entry name" value="TRANSPOSASE FOR INSERTION SEQUENCE ELEMENT IS1557"/>
    <property type="match status" value="1"/>
</dbReference>
<sequence>MEFIDFLGEVLGITKDFAVTKIEKNEFEKTINIHIEYLPKTYSKNGKEYAIYDCTPVRKWQHLNWFEYKCYLIGSLPRYIAEDGKPKVIDINFAPPQKGYTHLFAREIIYALKKVRVQSTVADLFNTTDYIVRSIMESAVGNGLEERGLVKDFKNISLDEKAYTKGHHYATILIDGDTNTVLDMVEGRKEKDTKNLFINVSGETKQLQLNRVNMDMWKPFLNTIKSIAPQATIVHDKFHLFKMLSEAIDKTRRKEVKDNPQLKGQKYTVLKNADNRTENQQSIFEQLIKDNLKTSQAWLIRENFKGVFTDKQNAESNYKQWKENALTFSIHAVNKVIATFDRHLKGIINAIITSTSSAKHENKNGAIQSVIAKARGFRNFERFRINILFYFGNLKLVPQNI</sequence>
<protein>
    <submittedName>
        <fullName evidence="2">ISL3 family transposase</fullName>
    </submittedName>
</protein>
<accession>A0A3P1B3M5</accession>
<keyword evidence="3" id="KW-1185">Reference proteome</keyword>